<organism evidence="1 2">
    <name type="scientific">Armillaria gallica</name>
    <name type="common">Bulbous honey fungus</name>
    <name type="synonym">Armillaria bulbosa</name>
    <dbReference type="NCBI Taxonomy" id="47427"/>
    <lineage>
        <taxon>Eukaryota</taxon>
        <taxon>Fungi</taxon>
        <taxon>Dikarya</taxon>
        <taxon>Basidiomycota</taxon>
        <taxon>Agaricomycotina</taxon>
        <taxon>Agaricomycetes</taxon>
        <taxon>Agaricomycetidae</taxon>
        <taxon>Agaricales</taxon>
        <taxon>Marasmiineae</taxon>
        <taxon>Physalacriaceae</taxon>
        <taxon>Armillaria</taxon>
    </lineage>
</organism>
<proteinExistence type="predicted"/>
<keyword evidence="2" id="KW-1185">Reference proteome</keyword>
<dbReference type="InParanoid" id="A0A2H3CSW7"/>
<gene>
    <name evidence="1" type="ORF">ARMGADRAFT_100952</name>
</gene>
<evidence type="ECO:0000313" key="1">
    <source>
        <dbReference type="EMBL" id="PBK79847.1"/>
    </source>
</evidence>
<accession>A0A2H3CSW7</accession>
<name>A0A2H3CSW7_ARMGA</name>
<reference evidence="2" key="1">
    <citation type="journal article" date="2017" name="Nat. Ecol. Evol.">
        <title>Genome expansion and lineage-specific genetic innovations in the forest pathogenic fungi Armillaria.</title>
        <authorList>
            <person name="Sipos G."/>
            <person name="Prasanna A.N."/>
            <person name="Walter M.C."/>
            <person name="O'Connor E."/>
            <person name="Balint B."/>
            <person name="Krizsan K."/>
            <person name="Kiss B."/>
            <person name="Hess J."/>
            <person name="Varga T."/>
            <person name="Slot J."/>
            <person name="Riley R."/>
            <person name="Boka B."/>
            <person name="Rigling D."/>
            <person name="Barry K."/>
            <person name="Lee J."/>
            <person name="Mihaltcheva S."/>
            <person name="LaButti K."/>
            <person name="Lipzen A."/>
            <person name="Waldron R."/>
            <person name="Moloney N.M."/>
            <person name="Sperisen C."/>
            <person name="Kredics L."/>
            <person name="Vagvoelgyi C."/>
            <person name="Patrignani A."/>
            <person name="Fitzpatrick D."/>
            <person name="Nagy I."/>
            <person name="Doyle S."/>
            <person name="Anderson J.B."/>
            <person name="Grigoriev I.V."/>
            <person name="Gueldener U."/>
            <person name="Muensterkoetter M."/>
            <person name="Nagy L.G."/>
        </authorList>
    </citation>
    <scope>NUCLEOTIDE SEQUENCE [LARGE SCALE GENOMIC DNA]</scope>
    <source>
        <strain evidence="2">Ar21-2</strain>
    </source>
</reference>
<evidence type="ECO:0000313" key="2">
    <source>
        <dbReference type="Proteomes" id="UP000217790"/>
    </source>
</evidence>
<protein>
    <submittedName>
        <fullName evidence="1">Uncharacterized protein</fullName>
    </submittedName>
</protein>
<sequence>MYLLPISLFCPRAILAIMAPNIRILTEIRGQGVMHKEKGEPMVAMNSKGVSFTIFCPRLAKYLLQSAYSKFFYGQSL</sequence>
<dbReference type="EMBL" id="KZ293758">
    <property type="protein sequence ID" value="PBK79847.1"/>
    <property type="molecule type" value="Genomic_DNA"/>
</dbReference>
<dbReference type="AlphaFoldDB" id="A0A2H3CSW7"/>
<dbReference type="Proteomes" id="UP000217790">
    <property type="component" value="Unassembled WGS sequence"/>
</dbReference>